<protein>
    <submittedName>
        <fullName evidence="2">Uncharacterized protein</fullName>
    </submittedName>
</protein>
<dbReference type="AlphaFoldDB" id="A0A0U4F1T3"/>
<accession>A0A0U4F1T3</accession>
<dbReference type="RefSeq" id="WP_068441288.1">
    <property type="nucleotide sequence ID" value="NZ_CP013862.1"/>
</dbReference>
<dbReference type="Proteomes" id="UP000050331">
    <property type="component" value="Chromosome"/>
</dbReference>
<keyword evidence="3" id="KW-1185">Reference proteome</keyword>
<feature type="compositionally biased region" description="Basic and acidic residues" evidence="1">
    <location>
        <begin position="120"/>
        <end position="132"/>
    </location>
</feature>
<organism evidence="2 3">
    <name type="scientific">Lentibacillus amyloliquefaciens</name>
    <dbReference type="NCBI Taxonomy" id="1472767"/>
    <lineage>
        <taxon>Bacteria</taxon>
        <taxon>Bacillati</taxon>
        <taxon>Bacillota</taxon>
        <taxon>Bacilli</taxon>
        <taxon>Bacillales</taxon>
        <taxon>Bacillaceae</taxon>
        <taxon>Lentibacillus</taxon>
    </lineage>
</organism>
<dbReference type="STRING" id="1472767.AOX59_02335"/>
<evidence type="ECO:0000256" key="1">
    <source>
        <dbReference type="SAM" id="MobiDB-lite"/>
    </source>
</evidence>
<reference evidence="2 3" key="1">
    <citation type="submission" date="2016-01" db="EMBL/GenBank/DDBJ databases">
        <title>Complete genome sequence of strain Lentibacillus amyloliquefaciens LAM0015T isolated from saline sediment.</title>
        <authorList>
            <person name="Wang J.-L."/>
            <person name="He M.-X."/>
        </authorList>
    </citation>
    <scope>NUCLEOTIDE SEQUENCE [LARGE SCALE GENOMIC DNA]</scope>
    <source>
        <strain evidence="2 3">LAM0015</strain>
    </source>
</reference>
<gene>
    <name evidence="2" type="ORF">AOX59_02335</name>
</gene>
<evidence type="ECO:0000313" key="3">
    <source>
        <dbReference type="Proteomes" id="UP000050331"/>
    </source>
</evidence>
<name>A0A0U4F1T3_9BACI</name>
<sequence length="257" mass="29627">MRMKDKLLVNVKAVKPGDNAFEAFKKRFFTVMGDQLDMTDDQLRQIYNGMSPYIDTSIYAEMEEVLAAIRNAYHALVNWVTKEIAKASDKHGDQSYKHSGVRTLGSHKSFSKHKQPNHSVTEEKQNKDESSKQDAIQRYMNDEKSFNWFVTHVVTNYQSLPKQRIDILVFKHGGYQHLELTLFGESFIQQHGFRKAYHLHNELMKAFHTTFDDLLAKGTVLKSDQSIEELVLVPVLERFEAKIAVKVGDDDEQAESL</sequence>
<dbReference type="EMBL" id="CP013862">
    <property type="protein sequence ID" value="ALX47542.1"/>
    <property type="molecule type" value="Genomic_DNA"/>
</dbReference>
<dbReference type="OrthoDB" id="2960649at2"/>
<evidence type="ECO:0000313" key="2">
    <source>
        <dbReference type="EMBL" id="ALX47542.1"/>
    </source>
</evidence>
<dbReference type="KEGG" id="lao:AOX59_02335"/>
<feature type="region of interest" description="Disordered" evidence="1">
    <location>
        <begin position="91"/>
        <end position="134"/>
    </location>
</feature>
<proteinExistence type="predicted"/>